<dbReference type="KEGG" id="sbn:Sbal195_1970"/>
<dbReference type="PANTHER" id="PTHR33516">
    <property type="entry name" value="LEXA REPRESSOR"/>
    <property type="match status" value="1"/>
</dbReference>
<accession>A9KZN9</accession>
<dbReference type="EMBL" id="CP000891">
    <property type="protein sequence ID" value="ABX49141.1"/>
    <property type="molecule type" value="Genomic_DNA"/>
</dbReference>
<dbReference type="PANTHER" id="PTHR33516:SF2">
    <property type="entry name" value="LEXA REPRESSOR-RELATED"/>
    <property type="match status" value="1"/>
</dbReference>
<name>A9KZN9_SHEB9</name>
<evidence type="ECO:0000313" key="2">
    <source>
        <dbReference type="EMBL" id="ABX49141.1"/>
    </source>
</evidence>
<dbReference type="InterPro" id="IPR050077">
    <property type="entry name" value="LexA_repressor"/>
</dbReference>
<evidence type="ECO:0000259" key="1">
    <source>
        <dbReference type="PROSITE" id="PS50943"/>
    </source>
</evidence>
<gene>
    <name evidence="2" type="ordered locus">Sbal195_1970</name>
</gene>
<organism evidence="2 3">
    <name type="scientific">Shewanella baltica (strain OS195)</name>
    <dbReference type="NCBI Taxonomy" id="399599"/>
    <lineage>
        <taxon>Bacteria</taxon>
        <taxon>Pseudomonadati</taxon>
        <taxon>Pseudomonadota</taxon>
        <taxon>Gammaproteobacteria</taxon>
        <taxon>Alteromonadales</taxon>
        <taxon>Shewanellaceae</taxon>
        <taxon>Shewanella</taxon>
    </lineage>
</organism>
<dbReference type="CDD" id="cd00093">
    <property type="entry name" value="HTH_XRE"/>
    <property type="match status" value="1"/>
</dbReference>
<dbReference type="Pfam" id="PF01381">
    <property type="entry name" value="HTH_3"/>
    <property type="match status" value="1"/>
</dbReference>
<sequence>MPIWHNLDMKMNWYDLVKSRMKEIGITQDVLAERMNMAQPTIARYLNKKREPDLETIASIMKHVDLSHMVLTSDGLVEYPDSAIENTRVVERNMSYQRAFPVISYVQAGAWAEAIESVPALASDEWYETTERTGEKCFWLRVSGDSMTATSGISFPEGTLILIDTERDHQSGSFVVAKLTDVNEATFKKLVMDAGQKFLKPLNNAYPTLPINGNCKIIGVVVDAKIKIF</sequence>
<feature type="domain" description="HTH cro/C1-type" evidence="1">
    <location>
        <begin position="17"/>
        <end position="71"/>
    </location>
</feature>
<dbReference type="Pfam" id="PF00717">
    <property type="entry name" value="Peptidase_S24"/>
    <property type="match status" value="1"/>
</dbReference>
<dbReference type="PROSITE" id="PS50943">
    <property type="entry name" value="HTH_CROC1"/>
    <property type="match status" value="1"/>
</dbReference>
<dbReference type="Proteomes" id="UP000000770">
    <property type="component" value="Chromosome"/>
</dbReference>
<reference evidence="2 3" key="1">
    <citation type="submission" date="2007-11" db="EMBL/GenBank/DDBJ databases">
        <title>Complete sequence of chromosome of Shewanella baltica OS195.</title>
        <authorList>
            <consortium name="US DOE Joint Genome Institute"/>
            <person name="Copeland A."/>
            <person name="Lucas S."/>
            <person name="Lapidus A."/>
            <person name="Barry K."/>
            <person name="Glavina del Rio T."/>
            <person name="Dalin E."/>
            <person name="Tice H."/>
            <person name="Pitluck S."/>
            <person name="Chain P."/>
            <person name="Malfatti S."/>
            <person name="Shin M."/>
            <person name="Vergez L."/>
            <person name="Schmutz J."/>
            <person name="Larimer F."/>
            <person name="Land M."/>
            <person name="Hauser L."/>
            <person name="Kyrpides N."/>
            <person name="Kim E."/>
            <person name="Brettar I."/>
            <person name="Rodrigues J."/>
            <person name="Konstantinidis K."/>
            <person name="Klappenbach J."/>
            <person name="Hofle M."/>
            <person name="Tiedje J."/>
            <person name="Richardson P."/>
        </authorList>
    </citation>
    <scope>NUCLEOTIDE SEQUENCE [LARGE SCALE GENOMIC DNA]</scope>
    <source>
        <strain evidence="2 3">OS195</strain>
    </source>
</reference>
<dbReference type="SUPFAM" id="SSF51306">
    <property type="entry name" value="LexA/Signal peptidase"/>
    <property type="match status" value="1"/>
</dbReference>
<dbReference type="SMART" id="SM00530">
    <property type="entry name" value="HTH_XRE"/>
    <property type="match status" value="1"/>
</dbReference>
<dbReference type="InterPro" id="IPR001387">
    <property type="entry name" value="Cro/C1-type_HTH"/>
</dbReference>
<dbReference type="InterPro" id="IPR010982">
    <property type="entry name" value="Lambda_DNA-bd_dom_sf"/>
</dbReference>
<dbReference type="Gene3D" id="2.10.109.10">
    <property type="entry name" value="Umud Fragment, subunit A"/>
    <property type="match status" value="1"/>
</dbReference>
<protein>
    <submittedName>
        <fullName evidence="2">Transcriptional regulator, XRE family</fullName>
    </submittedName>
</protein>
<dbReference type="GO" id="GO:0003677">
    <property type="term" value="F:DNA binding"/>
    <property type="evidence" value="ECO:0007669"/>
    <property type="project" value="InterPro"/>
</dbReference>
<evidence type="ECO:0000313" key="3">
    <source>
        <dbReference type="Proteomes" id="UP000000770"/>
    </source>
</evidence>
<dbReference type="SUPFAM" id="SSF47413">
    <property type="entry name" value="lambda repressor-like DNA-binding domains"/>
    <property type="match status" value="1"/>
</dbReference>
<dbReference type="CDD" id="cd06529">
    <property type="entry name" value="S24_LexA-like"/>
    <property type="match status" value="1"/>
</dbReference>
<dbReference type="Gene3D" id="1.10.260.40">
    <property type="entry name" value="lambda repressor-like DNA-binding domains"/>
    <property type="match status" value="1"/>
</dbReference>
<dbReference type="AlphaFoldDB" id="A9KZN9"/>
<dbReference type="InterPro" id="IPR039418">
    <property type="entry name" value="LexA-like"/>
</dbReference>
<dbReference type="InterPro" id="IPR036286">
    <property type="entry name" value="LexA/Signal_pep-like_sf"/>
</dbReference>
<dbReference type="HOGENOM" id="CLU_066192_1_3_6"/>
<dbReference type="InterPro" id="IPR015927">
    <property type="entry name" value="Peptidase_S24_S26A/B/C"/>
</dbReference>
<proteinExistence type="predicted"/>